<gene>
    <name evidence="5" type="ORF">CLVI_06450</name>
</gene>
<feature type="transmembrane region" description="Helical" evidence="2">
    <location>
        <begin position="439"/>
        <end position="463"/>
    </location>
</feature>
<evidence type="ECO:0000259" key="3">
    <source>
        <dbReference type="Pfam" id="PF09972"/>
    </source>
</evidence>
<feature type="domain" description="DUF2207" evidence="3">
    <location>
        <begin position="43"/>
        <end position="223"/>
    </location>
</feature>
<dbReference type="EMBL" id="PVXQ01000005">
    <property type="protein sequence ID" value="PRR83698.1"/>
    <property type="molecule type" value="Genomic_DNA"/>
</dbReference>
<keyword evidence="2" id="KW-0472">Membrane</keyword>
<dbReference type="Pfam" id="PF20990">
    <property type="entry name" value="DUF2207_C"/>
    <property type="match status" value="1"/>
</dbReference>
<evidence type="ECO:0000256" key="2">
    <source>
        <dbReference type="SAM" id="Phobius"/>
    </source>
</evidence>
<sequence length="640" mass="72516">MFYKMKQFIAKFIFIVMILGVVSLMIYGIFFSEKDNNYSFDHLHYDVQMLSDGDSIVSEERTYTYKEGNFTRGYFEIDGEVEDIAVFENGIQYKQIPNFDENRPEGSYAFKKQGDITNLEWYMKASAGEERTFIIGYKMKNTTTLYNDCAIYFQKFLSQKNTVDIDKLTVSVQLAPGANKDNTLIWGHGPSDGNLEFDKENNGKVTFQLNNVPVKNYVEARFVLDRNLMASSKYIHNEDMRDLVIVEETAAAKEADRNRRIAGFSSLTAYLLAATLVILPIVLRIKKREHFTRFIPEMTPTYYRDIPENIPPAVLDKLYCYYDKGGKISNQVSGTFIDMIYRKIIIVSYRQKGRKTETYISLAKKEYKANEITEFEKSLIRLFFTDIAQGREAVSMNEIKKFCKQKKNVDATSKMIDTFSKKVDAMWNRYKYVENKKNIVPKVFTLLIIISLVIAVGAFSLFSAKVMPLFSGAYLILIVGASLCFIITLIVSRSKKMLNQKGENFLALWKGFYKFLNDLTLLDEKELPELFMWERYLVYATVLGVAEKVLKVLKLRYPQLNDEEFVKNNMIFFASISSTNMNSIGGLNDMTSSIKAAVRDAQNVISNIASSSSSGNGGGFSSGGSSGGSGSGGSTGGGMD</sequence>
<feature type="region of interest" description="Disordered" evidence="1">
    <location>
        <begin position="609"/>
        <end position="640"/>
    </location>
</feature>
<dbReference type="AlphaFoldDB" id="A0A2T0BII1"/>
<keyword evidence="2" id="KW-0812">Transmembrane</keyword>
<dbReference type="InterPro" id="IPR018702">
    <property type="entry name" value="DUF2207"/>
</dbReference>
<accession>A0A2T0BII1</accession>
<reference evidence="5 6" key="1">
    <citation type="submission" date="2018-03" db="EMBL/GenBank/DDBJ databases">
        <title>Genome sequence of Clostridium vincentii DSM 10228.</title>
        <authorList>
            <person name="Poehlein A."/>
            <person name="Daniel R."/>
        </authorList>
    </citation>
    <scope>NUCLEOTIDE SEQUENCE [LARGE SCALE GENOMIC DNA]</scope>
    <source>
        <strain evidence="5 6">DSM 10228</strain>
    </source>
</reference>
<keyword evidence="6" id="KW-1185">Reference proteome</keyword>
<evidence type="ECO:0000313" key="6">
    <source>
        <dbReference type="Proteomes" id="UP000239471"/>
    </source>
</evidence>
<feature type="compositionally biased region" description="Gly residues" evidence="1">
    <location>
        <begin position="615"/>
        <end position="640"/>
    </location>
</feature>
<evidence type="ECO:0000313" key="5">
    <source>
        <dbReference type="EMBL" id="PRR83698.1"/>
    </source>
</evidence>
<dbReference type="RefSeq" id="WP_106058683.1">
    <property type="nucleotide sequence ID" value="NZ_PVXQ01000005.1"/>
</dbReference>
<evidence type="ECO:0000256" key="1">
    <source>
        <dbReference type="SAM" id="MobiDB-lite"/>
    </source>
</evidence>
<dbReference type="InterPro" id="IPR048389">
    <property type="entry name" value="YciQ-like_C"/>
</dbReference>
<feature type="transmembrane region" description="Helical" evidence="2">
    <location>
        <begin position="261"/>
        <end position="283"/>
    </location>
</feature>
<organism evidence="5 6">
    <name type="scientific">Clostridium vincentii</name>
    <dbReference type="NCBI Taxonomy" id="52704"/>
    <lineage>
        <taxon>Bacteria</taxon>
        <taxon>Bacillati</taxon>
        <taxon>Bacillota</taxon>
        <taxon>Clostridia</taxon>
        <taxon>Eubacteriales</taxon>
        <taxon>Clostridiaceae</taxon>
        <taxon>Clostridium</taxon>
    </lineage>
</organism>
<comment type="caution">
    <text evidence="5">The sequence shown here is derived from an EMBL/GenBank/DDBJ whole genome shotgun (WGS) entry which is preliminary data.</text>
</comment>
<feature type="transmembrane region" description="Helical" evidence="2">
    <location>
        <begin position="12"/>
        <end position="30"/>
    </location>
</feature>
<evidence type="ECO:0000259" key="4">
    <source>
        <dbReference type="Pfam" id="PF20990"/>
    </source>
</evidence>
<proteinExistence type="predicted"/>
<dbReference type="Proteomes" id="UP000239471">
    <property type="component" value="Unassembled WGS sequence"/>
</dbReference>
<name>A0A2T0BII1_9CLOT</name>
<dbReference type="OrthoDB" id="5507254at2"/>
<protein>
    <recommendedName>
        <fullName evidence="7">DUF2207 domain-containing protein</fullName>
    </recommendedName>
</protein>
<feature type="domain" description="Predicted membrane protein YciQ-like C-terminal" evidence="4">
    <location>
        <begin position="300"/>
        <end position="553"/>
    </location>
</feature>
<evidence type="ECO:0008006" key="7">
    <source>
        <dbReference type="Google" id="ProtNLM"/>
    </source>
</evidence>
<dbReference type="Pfam" id="PF09972">
    <property type="entry name" value="DUF2207"/>
    <property type="match status" value="1"/>
</dbReference>
<feature type="transmembrane region" description="Helical" evidence="2">
    <location>
        <begin position="469"/>
        <end position="491"/>
    </location>
</feature>
<keyword evidence="2" id="KW-1133">Transmembrane helix</keyword>